<evidence type="ECO:0000313" key="3">
    <source>
        <dbReference type="Proteomes" id="UP000462014"/>
    </source>
</evidence>
<proteinExistence type="predicted"/>
<evidence type="ECO:0000313" key="2">
    <source>
        <dbReference type="EMBL" id="MVN20266.1"/>
    </source>
</evidence>
<comment type="caution">
    <text evidence="2">The sequence shown here is derived from an EMBL/GenBank/DDBJ whole genome shotgun (WGS) entry which is preliminary data.</text>
</comment>
<dbReference type="RefSeq" id="WP_157563547.1">
    <property type="nucleotide sequence ID" value="NZ_WPIK01000001.1"/>
</dbReference>
<dbReference type="AlphaFoldDB" id="A0A7K1SSH4"/>
<organism evidence="2 3">
    <name type="scientific">Mucilaginibacter arboris</name>
    <dbReference type="NCBI Taxonomy" id="2682090"/>
    <lineage>
        <taxon>Bacteria</taxon>
        <taxon>Pseudomonadati</taxon>
        <taxon>Bacteroidota</taxon>
        <taxon>Sphingobacteriia</taxon>
        <taxon>Sphingobacteriales</taxon>
        <taxon>Sphingobacteriaceae</taxon>
        <taxon>Mucilaginibacter</taxon>
    </lineage>
</organism>
<feature type="chain" id="PRO_5029626511" description="Carboxypeptidase-like regulatory domain-containing protein" evidence="1">
    <location>
        <begin position="19"/>
        <end position="213"/>
    </location>
</feature>
<keyword evidence="1" id="KW-0732">Signal</keyword>
<evidence type="ECO:0000256" key="1">
    <source>
        <dbReference type="SAM" id="SignalP"/>
    </source>
</evidence>
<dbReference type="Proteomes" id="UP000462014">
    <property type="component" value="Unassembled WGS sequence"/>
</dbReference>
<keyword evidence="3" id="KW-1185">Reference proteome</keyword>
<gene>
    <name evidence="2" type="ORF">GO621_01790</name>
</gene>
<protein>
    <recommendedName>
        <fullName evidence="4">Carboxypeptidase-like regulatory domain-containing protein</fullName>
    </recommendedName>
</protein>
<evidence type="ECO:0008006" key="4">
    <source>
        <dbReference type="Google" id="ProtNLM"/>
    </source>
</evidence>
<sequence>MKKLLLALGLLISFSAFAQKAERQLVQFTGIIINADSNRVVPYTNLTNISYKNQVVSSNYEGYFSFVVHEKDSIRVSSVGYLTQTIVIPENITNKSYVLKIKLRAEAINLPQVRVFPWASTDEFKRDFLAVKFADDDLAIAAKNLNKGSVIAMSRTLPYDGQTNQIMNLQTMHNNLMYTGSGPTNPLLNPIAWGSLIRQIIRGDKSRQSDDSN</sequence>
<dbReference type="EMBL" id="WPIK01000001">
    <property type="protein sequence ID" value="MVN20266.1"/>
    <property type="molecule type" value="Genomic_DNA"/>
</dbReference>
<accession>A0A7K1SSH4</accession>
<reference evidence="2 3" key="1">
    <citation type="submission" date="2019-12" db="EMBL/GenBank/DDBJ databases">
        <title>Mucilaginibacter sp. HMF7410 genome sequencing and assembly.</title>
        <authorList>
            <person name="Kang H."/>
            <person name="Cha I."/>
            <person name="Kim H."/>
            <person name="Joh K."/>
        </authorList>
    </citation>
    <scope>NUCLEOTIDE SEQUENCE [LARGE SCALE GENOMIC DNA]</scope>
    <source>
        <strain evidence="2 3">HMF7410</strain>
    </source>
</reference>
<name>A0A7K1SSH4_9SPHI</name>
<feature type="signal peptide" evidence="1">
    <location>
        <begin position="1"/>
        <end position="18"/>
    </location>
</feature>